<keyword evidence="2 4" id="KW-0378">Hydrolase</keyword>
<feature type="domain" description="Choloylglycine hydrolase/NAAA C-terminal" evidence="3">
    <location>
        <begin position="2"/>
        <end position="297"/>
    </location>
</feature>
<comment type="caution">
    <text evidence="4">The sequence shown here is derived from an EMBL/GenBank/DDBJ whole genome shotgun (WGS) entry which is preliminary data.</text>
</comment>
<dbReference type="GO" id="GO:0016787">
    <property type="term" value="F:hydrolase activity"/>
    <property type="evidence" value="ECO:0007669"/>
    <property type="project" value="UniProtKB-KW"/>
</dbReference>
<sequence>MCTAITYRPKNFYFGRTLDAAEFYPAEVVISPRGFDFGISDIARAARPIIGAAIVIGGFPLYFDGMNDCGLCMAGLNFVGNARFFPRREGRVNLAQYQLIPYILSACGSAAEAKREFGRINITPERFAPDMPPAELHWLVADKDCAFTAECTEDGMHIYENDIGVLTNNPPFSYHAHNLANYMSLSAAEPQNLFCGPALRPYGAGFGAIGLPGDFSSSSRFVRAAFVRANAPAGLTGENAVSQFFHILGSVNVTRGACRTPSGDFYTQYSCCMDATEGVYYIATHACRSLTAVKLLQGEEGLIRYSVRRKECILKLNF</sequence>
<dbReference type="Pfam" id="PF02275">
    <property type="entry name" value="CBAH"/>
    <property type="match status" value="1"/>
</dbReference>
<dbReference type="Proteomes" id="UP000824179">
    <property type="component" value="Unassembled WGS sequence"/>
</dbReference>
<reference evidence="4" key="2">
    <citation type="journal article" date="2021" name="PeerJ">
        <title>Extensive microbial diversity within the chicken gut microbiome revealed by metagenomics and culture.</title>
        <authorList>
            <person name="Gilroy R."/>
            <person name="Ravi A."/>
            <person name="Getino M."/>
            <person name="Pursley I."/>
            <person name="Horton D.L."/>
            <person name="Alikhan N.F."/>
            <person name="Baker D."/>
            <person name="Gharbi K."/>
            <person name="Hall N."/>
            <person name="Watson M."/>
            <person name="Adriaenssens E.M."/>
            <person name="Foster-Nyarko E."/>
            <person name="Jarju S."/>
            <person name="Secka A."/>
            <person name="Antonio M."/>
            <person name="Oren A."/>
            <person name="Chaudhuri R.R."/>
            <person name="La Ragione R."/>
            <person name="Hildebrand F."/>
            <person name="Pallen M.J."/>
        </authorList>
    </citation>
    <scope>NUCLEOTIDE SEQUENCE</scope>
    <source>
        <strain evidence="4">ChiW25-3613</strain>
    </source>
</reference>
<dbReference type="InterPro" id="IPR029055">
    <property type="entry name" value="Ntn_hydrolases_N"/>
</dbReference>
<accession>A0A9D1AGL9</accession>
<dbReference type="EMBL" id="DVHB01000081">
    <property type="protein sequence ID" value="HIR39685.1"/>
    <property type="molecule type" value="Genomic_DNA"/>
</dbReference>
<dbReference type="PANTHER" id="PTHR35527">
    <property type="entry name" value="CHOLOYLGLYCINE HYDROLASE"/>
    <property type="match status" value="1"/>
</dbReference>
<proteinExistence type="inferred from homology"/>
<dbReference type="AlphaFoldDB" id="A0A9D1AGL9"/>
<dbReference type="Gene3D" id="3.60.60.10">
    <property type="entry name" value="Penicillin V Acylase, Chain A"/>
    <property type="match status" value="1"/>
</dbReference>
<comment type="similarity">
    <text evidence="1">Belongs to the peptidase C59 family.</text>
</comment>
<evidence type="ECO:0000313" key="5">
    <source>
        <dbReference type="Proteomes" id="UP000824179"/>
    </source>
</evidence>
<evidence type="ECO:0000256" key="2">
    <source>
        <dbReference type="ARBA" id="ARBA00022801"/>
    </source>
</evidence>
<evidence type="ECO:0000259" key="3">
    <source>
        <dbReference type="Pfam" id="PF02275"/>
    </source>
</evidence>
<evidence type="ECO:0000313" key="4">
    <source>
        <dbReference type="EMBL" id="HIR39685.1"/>
    </source>
</evidence>
<dbReference type="CDD" id="cd00542">
    <property type="entry name" value="Ntn_PVA"/>
    <property type="match status" value="1"/>
</dbReference>
<dbReference type="InterPro" id="IPR029132">
    <property type="entry name" value="CBAH/NAAA_C"/>
</dbReference>
<dbReference type="PANTHER" id="PTHR35527:SF2">
    <property type="entry name" value="HYDROLASE"/>
    <property type="match status" value="1"/>
</dbReference>
<organism evidence="4 5">
    <name type="scientific">Candidatus Coproplasma stercoripullorum</name>
    <dbReference type="NCBI Taxonomy" id="2840751"/>
    <lineage>
        <taxon>Bacteria</taxon>
        <taxon>Bacillati</taxon>
        <taxon>Bacillota</taxon>
        <taxon>Clostridia</taxon>
        <taxon>Eubacteriales</taxon>
        <taxon>Candidatus Coproplasma</taxon>
    </lineage>
</organism>
<reference evidence="4" key="1">
    <citation type="submission" date="2020-10" db="EMBL/GenBank/DDBJ databases">
        <authorList>
            <person name="Gilroy R."/>
        </authorList>
    </citation>
    <scope>NUCLEOTIDE SEQUENCE</scope>
    <source>
        <strain evidence="4">ChiW25-3613</strain>
    </source>
</reference>
<dbReference type="InterPro" id="IPR052193">
    <property type="entry name" value="Peptidase_C59"/>
</dbReference>
<protein>
    <submittedName>
        <fullName evidence="4">Choloylglycine hydrolase family protein</fullName>
    </submittedName>
</protein>
<dbReference type="SUPFAM" id="SSF56235">
    <property type="entry name" value="N-terminal nucleophile aminohydrolases (Ntn hydrolases)"/>
    <property type="match status" value="1"/>
</dbReference>
<gene>
    <name evidence="4" type="ORF">IAB90_04800</name>
</gene>
<name>A0A9D1AGL9_9FIRM</name>
<evidence type="ECO:0000256" key="1">
    <source>
        <dbReference type="ARBA" id="ARBA00006625"/>
    </source>
</evidence>